<dbReference type="PROSITE" id="PS00134">
    <property type="entry name" value="TRYPSIN_HIS"/>
    <property type="match status" value="2"/>
</dbReference>
<evidence type="ECO:0000256" key="12">
    <source>
        <dbReference type="ARBA" id="ARBA00023239"/>
    </source>
</evidence>
<keyword evidence="8" id="KW-0353">Hemolymph clotting</keyword>
<dbReference type="Gene3D" id="3.30.450.260">
    <property type="entry name" value="Haem NO binding associated domain"/>
    <property type="match status" value="1"/>
</dbReference>
<keyword evidence="4 15" id="KW-0645">Protease</keyword>
<dbReference type="GO" id="GO:0004383">
    <property type="term" value="F:guanylate cyclase activity"/>
    <property type="evidence" value="ECO:0007669"/>
    <property type="project" value="InterPro"/>
</dbReference>
<reference evidence="18 19" key="1">
    <citation type="submission" date="2020-08" db="EMBL/GenBank/DDBJ databases">
        <title>Aphidius gifuensis genome sequencing and assembly.</title>
        <authorList>
            <person name="Du Z."/>
        </authorList>
    </citation>
    <scope>NUCLEOTIDE SEQUENCE [LARGE SCALE GENOMIC DNA]</scope>
    <source>
        <strain evidence="18">YNYX2018</strain>
        <tissue evidence="18">Adults</tissue>
    </source>
</reference>
<dbReference type="GO" id="GO:0042381">
    <property type="term" value="P:hemolymph coagulation"/>
    <property type="evidence" value="ECO:0007669"/>
    <property type="project" value="UniProtKB-KW"/>
</dbReference>
<dbReference type="PRINTS" id="PR00722">
    <property type="entry name" value="CHYMOTRYPSIN"/>
</dbReference>
<feature type="domain" description="Guanylate cyclase" evidence="16">
    <location>
        <begin position="435"/>
        <end position="561"/>
    </location>
</feature>
<dbReference type="GO" id="GO:0005525">
    <property type="term" value="F:GTP binding"/>
    <property type="evidence" value="ECO:0007669"/>
    <property type="project" value="UniProtKB-KW"/>
</dbReference>
<dbReference type="Pfam" id="PF07701">
    <property type="entry name" value="HNOBA"/>
    <property type="match status" value="1"/>
</dbReference>
<dbReference type="Pfam" id="PF07700">
    <property type="entry name" value="HNOB"/>
    <property type="match status" value="1"/>
</dbReference>
<evidence type="ECO:0000256" key="9">
    <source>
        <dbReference type="ARBA" id="ARBA00022825"/>
    </source>
</evidence>
<dbReference type="Gene3D" id="2.40.10.10">
    <property type="entry name" value="Trypsin-like serine proteases"/>
    <property type="match status" value="3"/>
</dbReference>
<keyword evidence="19" id="KW-1185">Reference proteome</keyword>
<keyword evidence="10" id="KW-0342">GTP-binding</keyword>
<comment type="subcellular location">
    <subcellularLocation>
        <location evidence="1">Cytoplasm</location>
    </subcellularLocation>
</comment>
<dbReference type="SUPFAM" id="SSF111126">
    <property type="entry name" value="Ligand-binding domain in the NO signalling and Golgi transport"/>
    <property type="match status" value="1"/>
</dbReference>
<dbReference type="PANTHER" id="PTHR24252">
    <property type="entry name" value="ACROSIN-RELATED"/>
    <property type="match status" value="1"/>
</dbReference>
<dbReference type="EMBL" id="JACMRX010000006">
    <property type="protein sequence ID" value="KAF7987556.1"/>
    <property type="molecule type" value="Genomic_DNA"/>
</dbReference>
<dbReference type="PANTHER" id="PTHR24252:SF7">
    <property type="entry name" value="HYALIN"/>
    <property type="match status" value="1"/>
</dbReference>
<keyword evidence="13" id="KW-0141">cGMP biosynthesis</keyword>
<dbReference type="SMART" id="SM00044">
    <property type="entry name" value="CYCc"/>
    <property type="match status" value="1"/>
</dbReference>
<keyword evidence="6" id="KW-0547">Nucleotide-binding</keyword>
<dbReference type="FunFam" id="2.40.10.10:FF:000120">
    <property type="entry name" value="Putative serine protease"/>
    <property type="match status" value="1"/>
</dbReference>
<accession>A0A834XMR7</accession>
<evidence type="ECO:0000256" key="5">
    <source>
        <dbReference type="ARBA" id="ARBA00022729"/>
    </source>
</evidence>
<feature type="domain" description="Peptidase S1" evidence="17">
    <location>
        <begin position="1142"/>
        <end position="1374"/>
    </location>
</feature>
<evidence type="ECO:0000256" key="13">
    <source>
        <dbReference type="ARBA" id="ARBA00023293"/>
    </source>
</evidence>
<dbReference type="InterPro" id="IPR033116">
    <property type="entry name" value="TRYPSIN_SER"/>
</dbReference>
<evidence type="ECO:0000259" key="16">
    <source>
        <dbReference type="PROSITE" id="PS50125"/>
    </source>
</evidence>
<dbReference type="PROSITE" id="PS50240">
    <property type="entry name" value="TRYPSIN_DOM"/>
    <property type="match status" value="3"/>
</dbReference>
<comment type="catalytic activity">
    <reaction evidence="14">
        <text>Selective cleavage of 103-Arg-|-Ser-104 and 124-Ile-|-Ile-125 bonds in Limulus clotting factor B to form activated factor B. Cleavage of -Pro-Arg-|-Xaa- bonds in synthetic substrates.</text>
        <dbReference type="EC" id="3.4.21.84"/>
    </reaction>
</comment>
<dbReference type="InterPro" id="IPR001054">
    <property type="entry name" value="A/G_cyclase"/>
</dbReference>
<evidence type="ECO:0000256" key="15">
    <source>
        <dbReference type="RuleBase" id="RU363034"/>
    </source>
</evidence>
<keyword evidence="5" id="KW-0732">Signal</keyword>
<evidence type="ECO:0008006" key="20">
    <source>
        <dbReference type="Google" id="ProtNLM"/>
    </source>
</evidence>
<comment type="caution">
    <text evidence="18">The sequence shown here is derived from an EMBL/GenBank/DDBJ whole genome shotgun (WGS) entry which is preliminary data.</text>
</comment>
<keyword evidence="9 15" id="KW-0720">Serine protease</keyword>
<dbReference type="CDD" id="cd07302">
    <property type="entry name" value="CHD"/>
    <property type="match status" value="1"/>
</dbReference>
<proteinExistence type="predicted"/>
<dbReference type="InterPro" id="IPR011644">
    <property type="entry name" value="Heme_NO-bd"/>
</dbReference>
<dbReference type="InterPro" id="IPR001314">
    <property type="entry name" value="Peptidase_S1A"/>
</dbReference>
<evidence type="ECO:0000259" key="17">
    <source>
        <dbReference type="PROSITE" id="PS50240"/>
    </source>
</evidence>
<dbReference type="GO" id="GO:0005737">
    <property type="term" value="C:cytoplasm"/>
    <property type="evidence" value="ECO:0007669"/>
    <property type="project" value="UniProtKB-SubCell"/>
</dbReference>
<evidence type="ECO:0000256" key="14">
    <source>
        <dbReference type="ARBA" id="ARBA00052079"/>
    </source>
</evidence>
<feature type="domain" description="Peptidase S1" evidence="17">
    <location>
        <begin position="952"/>
        <end position="1076"/>
    </location>
</feature>
<dbReference type="InterPro" id="IPR009003">
    <property type="entry name" value="Peptidase_S1_PA"/>
</dbReference>
<dbReference type="InterPro" id="IPR038158">
    <property type="entry name" value="H-NOX_domain_sf"/>
</dbReference>
<dbReference type="Gene3D" id="6.10.250.780">
    <property type="match status" value="1"/>
</dbReference>
<keyword evidence="12" id="KW-0456">Lyase</keyword>
<dbReference type="InterPro" id="IPR001254">
    <property type="entry name" value="Trypsin_dom"/>
</dbReference>
<dbReference type="GO" id="GO:0020037">
    <property type="term" value="F:heme binding"/>
    <property type="evidence" value="ECO:0007669"/>
    <property type="project" value="InterPro"/>
</dbReference>
<dbReference type="SUPFAM" id="SSF55073">
    <property type="entry name" value="Nucleotide cyclase"/>
    <property type="match status" value="1"/>
</dbReference>
<evidence type="ECO:0000256" key="6">
    <source>
        <dbReference type="ARBA" id="ARBA00022741"/>
    </source>
</evidence>
<evidence type="ECO:0000256" key="11">
    <source>
        <dbReference type="ARBA" id="ARBA00023157"/>
    </source>
</evidence>
<evidence type="ECO:0000256" key="1">
    <source>
        <dbReference type="ARBA" id="ARBA00004496"/>
    </source>
</evidence>
<dbReference type="SMART" id="SM00020">
    <property type="entry name" value="Tryp_SPc"/>
    <property type="match status" value="3"/>
</dbReference>
<dbReference type="PROSITE" id="PS00135">
    <property type="entry name" value="TRYPSIN_SER"/>
    <property type="match status" value="2"/>
</dbReference>
<dbReference type="Pfam" id="PF00089">
    <property type="entry name" value="Trypsin"/>
    <property type="match status" value="3"/>
</dbReference>
<organism evidence="18 19">
    <name type="scientific">Aphidius gifuensis</name>
    <name type="common">Parasitoid wasp</name>
    <dbReference type="NCBI Taxonomy" id="684658"/>
    <lineage>
        <taxon>Eukaryota</taxon>
        <taxon>Metazoa</taxon>
        <taxon>Ecdysozoa</taxon>
        <taxon>Arthropoda</taxon>
        <taxon>Hexapoda</taxon>
        <taxon>Insecta</taxon>
        <taxon>Pterygota</taxon>
        <taxon>Neoptera</taxon>
        <taxon>Endopterygota</taxon>
        <taxon>Hymenoptera</taxon>
        <taxon>Apocrita</taxon>
        <taxon>Ichneumonoidea</taxon>
        <taxon>Braconidae</taxon>
        <taxon>Aphidiinae</taxon>
        <taxon>Aphidius</taxon>
    </lineage>
</organism>
<dbReference type="PROSITE" id="PS50125">
    <property type="entry name" value="GUANYLATE_CYCLASE_2"/>
    <property type="match status" value="1"/>
</dbReference>
<dbReference type="InterPro" id="IPR011645">
    <property type="entry name" value="HNOB_dom_associated"/>
</dbReference>
<dbReference type="InterPro" id="IPR024096">
    <property type="entry name" value="NO_sig/Golgi_transp_ligand-bd"/>
</dbReference>
<dbReference type="InterPro" id="IPR042463">
    <property type="entry name" value="HNOB_dom_associated_sf"/>
</dbReference>
<dbReference type="InterPro" id="IPR043504">
    <property type="entry name" value="Peptidase_S1_PA_chymotrypsin"/>
</dbReference>
<dbReference type="Gene3D" id="3.90.1520.10">
    <property type="entry name" value="H-NOX domain"/>
    <property type="match status" value="1"/>
</dbReference>
<keyword evidence="2" id="KW-0963">Cytoplasm</keyword>
<dbReference type="FunFam" id="2.40.10.10:FF:000006">
    <property type="entry name" value="Serine proteinase stubble"/>
    <property type="match status" value="1"/>
</dbReference>
<keyword evidence="11" id="KW-1015">Disulfide bond</keyword>
<dbReference type="CDD" id="cd00190">
    <property type="entry name" value="Tryp_SPc"/>
    <property type="match status" value="2"/>
</dbReference>
<dbReference type="GO" id="GO:0035556">
    <property type="term" value="P:intracellular signal transduction"/>
    <property type="evidence" value="ECO:0007669"/>
    <property type="project" value="InterPro"/>
</dbReference>
<evidence type="ECO:0000256" key="3">
    <source>
        <dbReference type="ARBA" id="ARBA00022659"/>
    </source>
</evidence>
<protein>
    <recommendedName>
        <fullName evidence="20">Guanylate cyclase</fullName>
    </recommendedName>
</protein>
<dbReference type="InterPro" id="IPR018114">
    <property type="entry name" value="TRYPSIN_HIS"/>
</dbReference>
<keyword evidence="3" id="KW-0768">Sushi</keyword>
<evidence type="ECO:0000256" key="7">
    <source>
        <dbReference type="ARBA" id="ARBA00022801"/>
    </source>
</evidence>
<dbReference type="FunFam" id="2.40.10.10:FF:000068">
    <property type="entry name" value="transmembrane protease serine 2"/>
    <property type="match status" value="1"/>
</dbReference>
<evidence type="ECO:0000313" key="18">
    <source>
        <dbReference type="EMBL" id="KAF7987556.1"/>
    </source>
</evidence>
<dbReference type="SUPFAM" id="SSF50494">
    <property type="entry name" value="Trypsin-like serine proteases"/>
    <property type="match status" value="3"/>
</dbReference>
<evidence type="ECO:0000256" key="10">
    <source>
        <dbReference type="ARBA" id="ARBA00023134"/>
    </source>
</evidence>
<sequence>MYGMLLESVQHFVQLEYGEDVWQEMLQEVGIKNTIFNTRQIYPDSLMLDLASALAKKNNDTINNVMHFFGKCFVRFFSNLGYDCTIKATGRYFCDFLQSVDNIHMQMRFTYPKMKSPSMYITHVDPHGVLLVYRSTRKGFTHYFMGQLFQIAKDLYETTLDIRVLESSDNIPGSRSVMVKFRIDFDNRDYTAKNSRMEMPVAKQLQPVSSSLLLRLFPFGVIMNSEMRILGGGEKLVQAWGGTLSILNRHITEVFKLRRPKGVSFTWRNMMYLHSVMFELELIRSTENICPHKDEKTGSSNSKLERKNSQGARSILLKGQMRYIEEIKSIVFLCSPLINSLDELSNMGLYLNDLNSHGMSREMVLAGWQHCGRLEMMFESAEQRSEELETSYALLDRWKNKSDELLYSMIPQTVADRLRAGTSPLSTCESFESITVLFCELCDFDYSTIEGAMDIVSSMNAVFSCFDSLMDKFNVYKVETVGRVYMAASGAPDKTKDHAKNVADVSLQLITRVRSLKLPSGIDIQIRIGIHSGPAVAGVVGLKVPRYCFFGDTVNTASRMQTTSLPGKVHISPDTKALLPPELYRIESRGILWVKGEKFNSSGYYNHFLNISKRSFNDNFYRHGNPPSKAFSDRPNVCDDCVCGVGRKTRIVGGEPTNIYEFPWMVGMTKQSQFHCGGSLITRRHVLTAAHCLERFDSRYFELQLGDHKLTRRGQNAIRRRVKSWTTHENFNRGNLNNDIAIIELNEPVPLDGIVRTACLPDNQAIDYTGSYATAIGWGRTSEGGDLSSQLRKVQLPLLSDEECDQAGYEKSRRTENMICAGYLDGNKDSCSGDSGGPLLVQAPQGHLEVIGITSFGRGCARPRYPGVYTKLSNYLGWLKENLDGECIFIYFIFYICIIYFQHKFTENRTGKFLFDEIFGIDVTGSGTSDSDEQRLRNCSCECGVINSENRIVGGQPSEPHRYPWIARLVYEGKFHCGGSLLTNDYILTAAHCLRRLQRSKIRIVLGDHDQYVNNEAVAVMRAVSAIIRHRNFDMNSYNHDVALLKLKKPVKFTKTIKPVCLPQSEIDPAGKEGTVFLTVPNRYICLSLLCAQETSPKYRGLAANLVKNFFGIFGNKPPNSTTTTPEGCYCSCGVRNEEGRIVGGQTTRINEFPWMARLSYLNKFYCGGTLINDRYVLTAAHCVKGFMWFMIKVTFGEHDRCDEKYKPETRYVVRALTGDFSFLNFDNDIALLKLNDRVQLSDSVRPICLPSVKENEYIGTKAIATGWGTLREDGKPTCLLQEVEVPVMSLQECRNTSYNSKMISDNMLCAGYKEGKKDSCQGDSGGPLIAERLDKKYELIGVVSWGNGCAREGYPGVYTRVTKFLDWLKTNARDGCYCEHN</sequence>
<evidence type="ECO:0000256" key="2">
    <source>
        <dbReference type="ARBA" id="ARBA00022490"/>
    </source>
</evidence>
<dbReference type="OrthoDB" id="1890790at2759"/>
<dbReference type="Gene3D" id="3.30.70.1230">
    <property type="entry name" value="Nucleotide cyclase"/>
    <property type="match status" value="1"/>
</dbReference>
<keyword evidence="7 15" id="KW-0378">Hydrolase</keyword>
<evidence type="ECO:0000256" key="4">
    <source>
        <dbReference type="ARBA" id="ARBA00022670"/>
    </source>
</evidence>
<feature type="domain" description="Peptidase S1" evidence="17">
    <location>
        <begin position="651"/>
        <end position="884"/>
    </location>
</feature>
<dbReference type="InterPro" id="IPR029787">
    <property type="entry name" value="Nucleotide_cyclase"/>
</dbReference>
<dbReference type="Proteomes" id="UP000639338">
    <property type="component" value="Unassembled WGS sequence"/>
</dbReference>
<dbReference type="GO" id="GO:0006508">
    <property type="term" value="P:proteolysis"/>
    <property type="evidence" value="ECO:0007669"/>
    <property type="project" value="UniProtKB-KW"/>
</dbReference>
<dbReference type="Pfam" id="PF00211">
    <property type="entry name" value="Guanylate_cyc"/>
    <property type="match status" value="1"/>
</dbReference>
<dbReference type="GO" id="GO:0004252">
    <property type="term" value="F:serine-type endopeptidase activity"/>
    <property type="evidence" value="ECO:0007669"/>
    <property type="project" value="InterPro"/>
</dbReference>
<gene>
    <name evidence="18" type="ORF">HCN44_003318</name>
</gene>
<name>A0A834XMR7_APHGI</name>
<evidence type="ECO:0000313" key="19">
    <source>
        <dbReference type="Proteomes" id="UP000639338"/>
    </source>
</evidence>
<evidence type="ECO:0000256" key="8">
    <source>
        <dbReference type="ARBA" id="ARBA00022820"/>
    </source>
</evidence>